<evidence type="ECO:0000313" key="2">
    <source>
        <dbReference type="Proteomes" id="UP001266305"/>
    </source>
</evidence>
<comment type="caution">
    <text evidence="1">The sequence shown here is derived from an EMBL/GenBank/DDBJ whole genome shotgun (WGS) entry which is preliminary data.</text>
</comment>
<evidence type="ECO:0000313" key="1">
    <source>
        <dbReference type="EMBL" id="KAK2084814.1"/>
    </source>
</evidence>
<dbReference type="Proteomes" id="UP001266305">
    <property type="component" value="Unassembled WGS sequence"/>
</dbReference>
<dbReference type="PANTHER" id="PTHR46130">
    <property type="entry name" value="LAMGL DOMAIN-CONTAINING PROTEIN"/>
    <property type="match status" value="1"/>
</dbReference>
<name>A0ABQ9TJ71_SAGOE</name>
<dbReference type="InterPro" id="IPR043543">
    <property type="entry name" value="PAPPA/PAPPA2"/>
</dbReference>
<accession>A0ABQ9TJ71</accession>
<dbReference type="PANTHER" id="PTHR46130:SF1">
    <property type="entry name" value="PAPPALYSIN-2"/>
    <property type="match status" value="1"/>
</dbReference>
<gene>
    <name evidence="1" type="primary">PAPPA2_3</name>
    <name evidence="1" type="ORF">P7K49_037847</name>
</gene>
<dbReference type="EMBL" id="JASSZA010000022">
    <property type="protein sequence ID" value="KAK2084814.1"/>
    <property type="molecule type" value="Genomic_DNA"/>
</dbReference>
<sequence>MTDDNCTDNFTPNQVARMHCYLDLVYQQWTESRKPTPIPIPPMVIGQTNKSLTIHWLPPISGVVYDR</sequence>
<keyword evidence="2" id="KW-1185">Reference proteome</keyword>
<proteinExistence type="predicted"/>
<protein>
    <submittedName>
        <fullName evidence="1">Pappalysin-2</fullName>
    </submittedName>
</protein>
<reference evidence="1 2" key="1">
    <citation type="submission" date="2023-05" db="EMBL/GenBank/DDBJ databases">
        <title>B98-5 Cell Line De Novo Hybrid Assembly: An Optical Mapping Approach.</title>
        <authorList>
            <person name="Kananen K."/>
            <person name="Auerbach J.A."/>
            <person name="Kautto E."/>
            <person name="Blachly J.S."/>
        </authorList>
    </citation>
    <scope>NUCLEOTIDE SEQUENCE [LARGE SCALE GENOMIC DNA]</scope>
    <source>
        <strain evidence="1">B95-8</strain>
        <tissue evidence="1">Cell line</tissue>
    </source>
</reference>
<organism evidence="1 2">
    <name type="scientific">Saguinus oedipus</name>
    <name type="common">Cotton-top tamarin</name>
    <name type="synonym">Oedipomidas oedipus</name>
    <dbReference type="NCBI Taxonomy" id="9490"/>
    <lineage>
        <taxon>Eukaryota</taxon>
        <taxon>Metazoa</taxon>
        <taxon>Chordata</taxon>
        <taxon>Craniata</taxon>
        <taxon>Vertebrata</taxon>
        <taxon>Euteleostomi</taxon>
        <taxon>Mammalia</taxon>
        <taxon>Eutheria</taxon>
        <taxon>Euarchontoglires</taxon>
        <taxon>Primates</taxon>
        <taxon>Haplorrhini</taxon>
        <taxon>Platyrrhini</taxon>
        <taxon>Cebidae</taxon>
        <taxon>Callitrichinae</taxon>
        <taxon>Saguinus</taxon>
    </lineage>
</organism>